<dbReference type="RefSeq" id="WP_180849265.1">
    <property type="nucleotide sequence ID" value="NZ_CP047418.1"/>
</dbReference>
<gene>
    <name evidence="1" type="ORF">GTO87_01360</name>
</gene>
<dbReference type="Proteomes" id="UP000510886">
    <property type="component" value="Chromosome"/>
</dbReference>
<dbReference type="KEGG" id="lsw:GTO87_01360"/>
<name>A0A7H9EI64_9LACO</name>
<evidence type="ECO:0000313" key="1">
    <source>
        <dbReference type="EMBL" id="QLL77390.1"/>
    </source>
</evidence>
<reference evidence="1 2" key="1">
    <citation type="submission" date="2020-01" db="EMBL/GenBank/DDBJ databases">
        <title>Complete and circular genome sequences of six lactobacillus isolates from horses.</title>
        <authorList>
            <person name="Hassan H.M."/>
        </authorList>
    </citation>
    <scope>NUCLEOTIDE SEQUENCE [LARGE SCALE GENOMIC DNA]</scope>
    <source>
        <strain evidence="1 2">1A</strain>
    </source>
</reference>
<sequence length="264" mass="30723">MRGNLIYIHVENISHMVLTYGVTTNDFVTAMRAMNGLPQNLLLLSPVDANQEIDINTGFNIVTGQNSVHDYLSNKQNVNMRWLDFDDQHDLEQLTPIEIAGMLYLGHAYMHMQSPFYYKLQNQYAFLTLPNGALKVYYRHMKQLDRVLAYSFTSHVATAFREKRRLFFLQRPLKFALFPFELSQKLHVLYSDGAVFNFDGMKVKNGQVTVPILVAPDTIYQVKWHEPTMLVERSRPAANLIYSLKSQEWKLEVTDQELFTTQYL</sequence>
<dbReference type="AlphaFoldDB" id="A0A7H9EI64"/>
<protein>
    <submittedName>
        <fullName evidence="1">Uncharacterized protein</fullName>
    </submittedName>
</protein>
<evidence type="ECO:0000313" key="2">
    <source>
        <dbReference type="Proteomes" id="UP000510886"/>
    </source>
</evidence>
<accession>A0A7H9EI64</accession>
<proteinExistence type="predicted"/>
<dbReference type="EMBL" id="CP047418">
    <property type="protein sequence ID" value="QLL77390.1"/>
    <property type="molecule type" value="Genomic_DNA"/>
</dbReference>
<organism evidence="1 2">
    <name type="scientific">Ligilactobacillus saerimneri</name>
    <dbReference type="NCBI Taxonomy" id="228229"/>
    <lineage>
        <taxon>Bacteria</taxon>
        <taxon>Bacillati</taxon>
        <taxon>Bacillota</taxon>
        <taxon>Bacilli</taxon>
        <taxon>Lactobacillales</taxon>
        <taxon>Lactobacillaceae</taxon>
        <taxon>Ligilactobacillus</taxon>
    </lineage>
</organism>